<dbReference type="PANTHER" id="PTHR13503:SF3">
    <property type="entry name" value="NEGATIVE ELONGATION FACTOR B"/>
    <property type="match status" value="1"/>
</dbReference>
<gene>
    <name evidence="1" type="ORF">L596_012128</name>
</gene>
<reference evidence="1 2" key="2">
    <citation type="journal article" date="2019" name="G3 (Bethesda)">
        <title>Hybrid Assembly of the Genome of the Entomopathogenic Nematode Steinernema carpocapsae Identifies the X-Chromosome.</title>
        <authorList>
            <person name="Serra L."/>
            <person name="Macchietto M."/>
            <person name="Macias-Munoz A."/>
            <person name="McGill C.J."/>
            <person name="Rodriguez I.M."/>
            <person name="Rodriguez B."/>
            <person name="Murad R."/>
            <person name="Mortazavi A."/>
        </authorList>
    </citation>
    <scope>NUCLEOTIDE SEQUENCE [LARGE SCALE GENOMIC DNA]</scope>
    <source>
        <strain evidence="1 2">ALL</strain>
    </source>
</reference>
<proteinExistence type="predicted"/>
<organism evidence="1 2">
    <name type="scientific">Steinernema carpocapsae</name>
    <name type="common">Entomopathogenic nematode</name>
    <dbReference type="NCBI Taxonomy" id="34508"/>
    <lineage>
        <taxon>Eukaryota</taxon>
        <taxon>Metazoa</taxon>
        <taxon>Ecdysozoa</taxon>
        <taxon>Nematoda</taxon>
        <taxon>Chromadorea</taxon>
        <taxon>Rhabditida</taxon>
        <taxon>Tylenchina</taxon>
        <taxon>Panagrolaimomorpha</taxon>
        <taxon>Strongyloidoidea</taxon>
        <taxon>Steinernematidae</taxon>
        <taxon>Steinernema</taxon>
    </lineage>
</organism>
<dbReference type="Pfam" id="PF06209">
    <property type="entry name" value="COBRA1"/>
    <property type="match status" value="1"/>
</dbReference>
<dbReference type="OrthoDB" id="5548359at2759"/>
<evidence type="ECO:0000313" key="2">
    <source>
        <dbReference type="Proteomes" id="UP000298663"/>
    </source>
</evidence>
<dbReference type="AlphaFoldDB" id="A0A4U5NWR9"/>
<comment type="caution">
    <text evidence="1">The sequence shown here is derived from an EMBL/GenBank/DDBJ whole genome shotgun (WGS) entry which is preliminary data.</text>
</comment>
<name>A0A4U5NWR9_STECR</name>
<protein>
    <recommendedName>
        <fullName evidence="3">Negative elongation factor B</fullName>
    </recommendedName>
</protein>
<sequence>MCEKLRALGEAKTPEATKKLEAQLEKSFPMYPLPKVRPIVLETLKQLTIIPQRILDKIVEDKQFYSECAINVQQQIWLMYEELFLEAVGPVVENYLASKAKIINVIEVLQNNFFTCDTVKNRRQHPQIKDLLSIIGDRPELFEKFIAFLQRKFVETENRHYCSLRVEYSMAARDQNIEPIVKADLAQDLACCMDACLREKHMDAQQTNRLKSILDGKKKAAPKVIAELAMIAADSHILHFIGTIASKLLRDMAAQLTHLPRDHGSLQYLLRILQLGLNAKEIITGEQSMPSVDSELTHQFLPLFVGLICEDVYRLDASKMSAESKEEILAKLTSPVTDQVRDFVATHKIASFLWMHYCWSLFPTKNRTQLDMVALLRYVDLFSQLCDKMTYRDPWVHLIVHRLLVSSNLDTIIGDDSFIKAFFENYLLHEIENEPCVKYQVLRLCHLLHQHMGEDLTKAIMAQLTPSHLFPNITPSVAADFEQYDCDFKKVFAKIMPQPVVEGPPALQELVPNPVPQMAQMPQA</sequence>
<keyword evidence="2" id="KW-1185">Reference proteome</keyword>
<dbReference type="STRING" id="34508.A0A4U5NWR9"/>
<dbReference type="EMBL" id="AZBU02000003">
    <property type="protein sequence ID" value="TKR87780.1"/>
    <property type="molecule type" value="Genomic_DNA"/>
</dbReference>
<evidence type="ECO:0008006" key="3">
    <source>
        <dbReference type="Google" id="ProtNLM"/>
    </source>
</evidence>
<dbReference type="PANTHER" id="PTHR13503">
    <property type="entry name" value="NEGATIVE ELONGATION FACTOR COMPLEX MEMBER B"/>
    <property type="match status" value="1"/>
</dbReference>
<dbReference type="Proteomes" id="UP000298663">
    <property type="component" value="Unassembled WGS sequence"/>
</dbReference>
<accession>A0A4U5NWR9</accession>
<dbReference type="InterPro" id="IPR010405">
    <property type="entry name" value="COBRA1"/>
</dbReference>
<dbReference type="GO" id="GO:0034244">
    <property type="term" value="P:negative regulation of transcription elongation by RNA polymerase II"/>
    <property type="evidence" value="ECO:0007669"/>
    <property type="project" value="TreeGrafter"/>
</dbReference>
<evidence type="ECO:0000313" key="1">
    <source>
        <dbReference type="EMBL" id="TKR87780.1"/>
    </source>
</evidence>
<dbReference type="GO" id="GO:0032021">
    <property type="term" value="C:NELF complex"/>
    <property type="evidence" value="ECO:0007669"/>
    <property type="project" value="TreeGrafter"/>
</dbReference>
<reference evidence="1 2" key="1">
    <citation type="journal article" date="2015" name="Genome Biol.">
        <title>Comparative genomics of Steinernema reveals deeply conserved gene regulatory networks.</title>
        <authorList>
            <person name="Dillman A.R."/>
            <person name="Macchietto M."/>
            <person name="Porter C.F."/>
            <person name="Rogers A."/>
            <person name="Williams B."/>
            <person name="Antoshechkin I."/>
            <person name="Lee M.M."/>
            <person name="Goodwin Z."/>
            <person name="Lu X."/>
            <person name="Lewis E.E."/>
            <person name="Goodrich-Blair H."/>
            <person name="Stock S.P."/>
            <person name="Adams B.J."/>
            <person name="Sternberg P.W."/>
            <person name="Mortazavi A."/>
        </authorList>
    </citation>
    <scope>NUCLEOTIDE SEQUENCE [LARGE SCALE GENOMIC DNA]</scope>
    <source>
        <strain evidence="1 2">ALL</strain>
    </source>
</reference>